<proteinExistence type="predicted"/>
<protein>
    <submittedName>
        <fullName evidence="1">Uncharacterized protein</fullName>
    </submittedName>
</protein>
<dbReference type="OrthoDB" id="3616383at2"/>
<accession>A0A1I5KAT1</accession>
<gene>
    <name evidence="1" type="ORF">SAMN05421810_10168</name>
</gene>
<keyword evidence="2" id="KW-1185">Reference proteome</keyword>
<dbReference type="AlphaFoldDB" id="A0A1I5KAT1"/>
<sequence length="177" mass="18744">MLRPPGSGTPADQLRALHKRIEELSRTRPAPPTCVVRLTADANLPAGKDTFAQLGWAASYDPLGMFTAGAAGVPASIHITRPGYYRVHYHCAVTGPSAVAGAKVSLSSASITNSIATDARPINQQGSDGAVLDAVRSRVYLDTGRIYWSNWCSNAATLRAVIHGVPTEITVQYDSAQ</sequence>
<name>A0A1I5KAT1_9PSEU</name>
<reference evidence="2" key="1">
    <citation type="submission" date="2016-10" db="EMBL/GenBank/DDBJ databases">
        <authorList>
            <person name="Varghese N."/>
            <person name="Submissions S."/>
        </authorList>
    </citation>
    <scope>NUCLEOTIDE SEQUENCE [LARGE SCALE GENOMIC DNA]</scope>
    <source>
        <strain evidence="2">CGMCC 4.5579</strain>
    </source>
</reference>
<dbReference type="Proteomes" id="UP000198727">
    <property type="component" value="Unassembled WGS sequence"/>
</dbReference>
<dbReference type="EMBL" id="FOWW01000001">
    <property type="protein sequence ID" value="SFO82117.1"/>
    <property type="molecule type" value="Genomic_DNA"/>
</dbReference>
<organism evidence="1 2">
    <name type="scientific">Amycolatopsis arida</name>
    <dbReference type="NCBI Taxonomy" id="587909"/>
    <lineage>
        <taxon>Bacteria</taxon>
        <taxon>Bacillati</taxon>
        <taxon>Actinomycetota</taxon>
        <taxon>Actinomycetes</taxon>
        <taxon>Pseudonocardiales</taxon>
        <taxon>Pseudonocardiaceae</taxon>
        <taxon>Amycolatopsis</taxon>
    </lineage>
</organism>
<dbReference type="STRING" id="587909.SAMN05421810_10168"/>
<evidence type="ECO:0000313" key="1">
    <source>
        <dbReference type="EMBL" id="SFO82117.1"/>
    </source>
</evidence>
<dbReference type="RefSeq" id="WP_092526133.1">
    <property type="nucleotide sequence ID" value="NZ_FOWW01000001.1"/>
</dbReference>
<evidence type="ECO:0000313" key="2">
    <source>
        <dbReference type="Proteomes" id="UP000198727"/>
    </source>
</evidence>